<dbReference type="Gene3D" id="3.40.50.300">
    <property type="entry name" value="P-loop containing nucleotide triphosphate hydrolases"/>
    <property type="match status" value="1"/>
</dbReference>
<keyword evidence="2" id="KW-0547">Nucleotide-binding</keyword>
<dbReference type="Proteomes" id="UP000263642">
    <property type="component" value="Unassembled WGS sequence"/>
</dbReference>
<evidence type="ECO:0000313" key="7">
    <source>
        <dbReference type="EMBL" id="HCO25638.1"/>
    </source>
</evidence>
<dbReference type="FunFam" id="3.30.70.240:FF:000001">
    <property type="entry name" value="Elongation factor G"/>
    <property type="match status" value="1"/>
</dbReference>
<dbReference type="InterPro" id="IPR009022">
    <property type="entry name" value="EFG_III"/>
</dbReference>
<dbReference type="InterPro" id="IPR035647">
    <property type="entry name" value="EFG_III/V"/>
</dbReference>
<gene>
    <name evidence="7" type="ORF">DIT97_22405</name>
</gene>
<dbReference type="Gene3D" id="3.30.70.870">
    <property type="entry name" value="Elongation Factor G (Translational Gtpase), domain 3"/>
    <property type="match status" value="1"/>
</dbReference>
<dbReference type="CDD" id="cd04170">
    <property type="entry name" value="EF-G_bact"/>
    <property type="match status" value="1"/>
</dbReference>
<dbReference type="CDD" id="cd01434">
    <property type="entry name" value="EFG_mtEFG1_IV"/>
    <property type="match status" value="1"/>
</dbReference>
<evidence type="ECO:0000256" key="4">
    <source>
        <dbReference type="ARBA" id="ARBA00023134"/>
    </source>
</evidence>
<organism evidence="7 8">
    <name type="scientific">Gimesia maris</name>
    <dbReference type="NCBI Taxonomy" id="122"/>
    <lineage>
        <taxon>Bacteria</taxon>
        <taxon>Pseudomonadati</taxon>
        <taxon>Planctomycetota</taxon>
        <taxon>Planctomycetia</taxon>
        <taxon>Planctomycetales</taxon>
        <taxon>Planctomycetaceae</taxon>
        <taxon>Gimesia</taxon>
    </lineage>
</organism>
<dbReference type="PANTHER" id="PTHR43261:SF6">
    <property type="entry name" value="ELONGATION FACTOR G-LIKE PROTEIN"/>
    <property type="match status" value="1"/>
</dbReference>
<dbReference type="Pfam" id="PF03764">
    <property type="entry name" value="EFG_IV"/>
    <property type="match status" value="2"/>
</dbReference>
<dbReference type="InterPro" id="IPR020568">
    <property type="entry name" value="Ribosomal_Su5_D2-typ_SF"/>
</dbReference>
<dbReference type="Pfam" id="PF22042">
    <property type="entry name" value="EF-G_D2"/>
    <property type="match status" value="1"/>
</dbReference>
<evidence type="ECO:0000259" key="6">
    <source>
        <dbReference type="PROSITE" id="PS51722"/>
    </source>
</evidence>
<reference evidence="7 8" key="1">
    <citation type="journal article" date="2018" name="Nat. Biotechnol.">
        <title>A standardized bacterial taxonomy based on genome phylogeny substantially revises the tree of life.</title>
        <authorList>
            <person name="Parks D.H."/>
            <person name="Chuvochina M."/>
            <person name="Waite D.W."/>
            <person name="Rinke C."/>
            <person name="Skarshewski A."/>
            <person name="Chaumeil P.A."/>
            <person name="Hugenholtz P."/>
        </authorList>
    </citation>
    <scope>NUCLEOTIDE SEQUENCE [LARGE SCALE GENOMIC DNA]</scope>
    <source>
        <strain evidence="7">UBA9375</strain>
    </source>
</reference>
<dbReference type="Pfam" id="PF14492">
    <property type="entry name" value="EFG_III"/>
    <property type="match status" value="1"/>
</dbReference>
<dbReference type="GO" id="GO:0005525">
    <property type="term" value="F:GTP binding"/>
    <property type="evidence" value="ECO:0007669"/>
    <property type="project" value="UniProtKB-KW"/>
</dbReference>
<dbReference type="InterPro" id="IPR047872">
    <property type="entry name" value="EFG_IV"/>
</dbReference>
<dbReference type="Gene3D" id="2.40.30.10">
    <property type="entry name" value="Translation factors"/>
    <property type="match status" value="1"/>
</dbReference>
<dbReference type="CDD" id="cd03713">
    <property type="entry name" value="EFG_mtEFG_C"/>
    <property type="match status" value="1"/>
</dbReference>
<evidence type="ECO:0000256" key="2">
    <source>
        <dbReference type="ARBA" id="ARBA00022741"/>
    </source>
</evidence>
<dbReference type="InterPro" id="IPR053905">
    <property type="entry name" value="EF-G-like_DII"/>
</dbReference>
<dbReference type="Gene3D" id="3.30.230.10">
    <property type="match status" value="1"/>
</dbReference>
<dbReference type="SUPFAM" id="SSF54211">
    <property type="entry name" value="Ribosomal protein S5 domain 2-like"/>
    <property type="match status" value="1"/>
</dbReference>
<dbReference type="SUPFAM" id="SSF52540">
    <property type="entry name" value="P-loop containing nucleoside triphosphate hydrolases"/>
    <property type="match status" value="1"/>
</dbReference>
<dbReference type="GO" id="GO:0003746">
    <property type="term" value="F:translation elongation factor activity"/>
    <property type="evidence" value="ECO:0007669"/>
    <property type="project" value="UniProtKB-KW"/>
</dbReference>
<keyword evidence="4" id="KW-0342">GTP-binding</keyword>
<dbReference type="NCBIfam" id="TIGR00231">
    <property type="entry name" value="small_GTP"/>
    <property type="match status" value="1"/>
</dbReference>
<dbReference type="NCBIfam" id="NF009381">
    <property type="entry name" value="PRK12740.1-5"/>
    <property type="match status" value="1"/>
</dbReference>
<keyword evidence="3 7" id="KW-0251">Elongation factor</keyword>
<protein>
    <recommendedName>
        <fullName evidence="1">Elongation factor G</fullName>
    </recommendedName>
</protein>
<proteinExistence type="predicted"/>
<dbReference type="GO" id="GO:0032790">
    <property type="term" value="P:ribosome disassembly"/>
    <property type="evidence" value="ECO:0007669"/>
    <property type="project" value="TreeGrafter"/>
</dbReference>
<dbReference type="SMART" id="SM00838">
    <property type="entry name" value="EFG_C"/>
    <property type="match status" value="1"/>
</dbReference>
<dbReference type="InterPro" id="IPR041095">
    <property type="entry name" value="EFG_II"/>
</dbReference>
<dbReference type="AlphaFoldDB" id="A0A3D3RC01"/>
<dbReference type="InterPro" id="IPR005225">
    <property type="entry name" value="Small_GTP-bd"/>
</dbReference>
<dbReference type="SMART" id="SM00889">
    <property type="entry name" value="EFG_IV"/>
    <property type="match status" value="1"/>
</dbReference>
<dbReference type="Gene3D" id="3.30.70.240">
    <property type="match status" value="1"/>
</dbReference>
<dbReference type="PANTHER" id="PTHR43261">
    <property type="entry name" value="TRANSLATION ELONGATION FACTOR G-RELATED"/>
    <property type="match status" value="1"/>
</dbReference>
<dbReference type="InterPro" id="IPR014721">
    <property type="entry name" value="Ribsml_uS5_D2-typ_fold_subgr"/>
</dbReference>
<dbReference type="InterPro" id="IPR000640">
    <property type="entry name" value="EFG_V-like"/>
</dbReference>
<dbReference type="SUPFAM" id="SSF50447">
    <property type="entry name" value="Translation proteins"/>
    <property type="match status" value="1"/>
</dbReference>
<dbReference type="SUPFAM" id="SSF54980">
    <property type="entry name" value="EF-G C-terminal domain-like"/>
    <property type="match status" value="2"/>
</dbReference>
<dbReference type="InterPro" id="IPR035649">
    <property type="entry name" value="EFG_V"/>
</dbReference>
<evidence type="ECO:0000256" key="1">
    <source>
        <dbReference type="ARBA" id="ARBA00017872"/>
    </source>
</evidence>
<dbReference type="PROSITE" id="PS51722">
    <property type="entry name" value="G_TR_2"/>
    <property type="match status" value="1"/>
</dbReference>
<dbReference type="GO" id="GO:0003924">
    <property type="term" value="F:GTPase activity"/>
    <property type="evidence" value="ECO:0007669"/>
    <property type="project" value="InterPro"/>
</dbReference>
<dbReference type="InterPro" id="IPR000795">
    <property type="entry name" value="T_Tr_GTP-bd_dom"/>
</dbReference>
<dbReference type="EMBL" id="DQAY01000133">
    <property type="protein sequence ID" value="HCO25638.1"/>
    <property type="molecule type" value="Genomic_DNA"/>
</dbReference>
<sequence>MNEYKVDDVRNVALVGHGAVGKTTVADLMLFQSGATSRLGSVDDGTSLLDTDEEEIDHRISIASTLVHFDYGGHHINLIDTPGYPDFIGQVSGALRAVETALILLNAGHGVEINALRVSKMAQEAGIARMIVLNKCDADNIDYETLLNSVRETFGSQCIPINLPVGLGADFKAVFDLVKNSAATEHDVIGDPEATRQMLIEAIVESNEALLERFFEGEELSPAELSANIPKAMAAGTLIPVLFMSAKTGVGVAEFMDAMSNYTLCPQDIQRMEQTKDGQSVMLDPSPDQPFVAQVVKTRIDPFISKMSYLRVFSGKLNKDSSVVNVRTGKPVRITQLLDVQGGKQEAVDEVSAGDIFAVAKVDDLQLGDTLAADANGDGLSLPEIKFPHPVVGLAVEPKSQNDQQKISGALHKIEEEDQTFHVIHDEETHEMVMQGMSELHLKIVQERLLHRDKVEVITHLPKVPYRETIMGSAEGSYRHKKQSGGAGQFAEVHLKVSSMPQDVNPEEYFTKANFDHLRSYHYDPEMNFAFVDRISGGSIPNQFIPAVEKGVLEKMKQGVIAGCQVQNLICEVFFGKDHPVDSNETAFKIAGSKCFAELFAKSRPVLMEPIVKIEILIPAENVGDISSDLSSRRGRMEGMAVSTGGYEIIQARVPLAEIMTYARTLSSLTGGRGTYDIELSHYEMIPPNEQGKIIELLNKARE</sequence>
<keyword evidence="3 7" id="KW-0648">Protein biosynthesis</keyword>
<evidence type="ECO:0000313" key="8">
    <source>
        <dbReference type="Proteomes" id="UP000263642"/>
    </source>
</evidence>
<dbReference type="Pfam" id="PF00009">
    <property type="entry name" value="GTP_EFTU"/>
    <property type="match status" value="1"/>
</dbReference>
<feature type="domain" description="Tr-type G" evidence="6">
    <location>
        <begin position="7"/>
        <end position="268"/>
    </location>
</feature>
<comment type="function">
    <text evidence="5">Catalyzes the GTP-dependent ribosomal translocation step during translation elongation. During this step, the ribosome changes from the pre-translocational (PRE) to the post-translocational (POST) state as the newly formed A-site-bound peptidyl-tRNA and P-site-bound deacylated tRNA move to the P and E sites, respectively. Catalyzes the coordinated movement of the two tRNA molecules, the mRNA and conformational changes in the ribosome.</text>
</comment>
<dbReference type="Pfam" id="PF00679">
    <property type="entry name" value="EFG_C"/>
    <property type="match status" value="1"/>
</dbReference>
<dbReference type="CDD" id="cd16262">
    <property type="entry name" value="EFG_III"/>
    <property type="match status" value="1"/>
</dbReference>
<dbReference type="InterPro" id="IPR005517">
    <property type="entry name" value="Transl_elong_EFG/EF2_IV"/>
</dbReference>
<accession>A0A3D3RC01</accession>
<comment type="caution">
    <text evidence="7">The sequence shown here is derived from an EMBL/GenBank/DDBJ whole genome shotgun (WGS) entry which is preliminary data.</text>
</comment>
<dbReference type="InterPro" id="IPR009000">
    <property type="entry name" value="Transl_B-barrel_sf"/>
</dbReference>
<evidence type="ECO:0000256" key="5">
    <source>
        <dbReference type="ARBA" id="ARBA00024731"/>
    </source>
</evidence>
<name>A0A3D3RC01_9PLAN</name>
<dbReference type="InterPro" id="IPR027417">
    <property type="entry name" value="P-loop_NTPase"/>
</dbReference>
<evidence type="ECO:0000256" key="3">
    <source>
        <dbReference type="ARBA" id="ARBA00022768"/>
    </source>
</evidence>